<gene>
    <name evidence="1" type="ORF">SO802_018417</name>
</gene>
<evidence type="ECO:0000313" key="1">
    <source>
        <dbReference type="EMBL" id="KAK9998814.1"/>
    </source>
</evidence>
<protein>
    <submittedName>
        <fullName evidence="1">Uncharacterized protein</fullName>
    </submittedName>
</protein>
<keyword evidence="2" id="KW-1185">Reference proteome</keyword>
<name>A0AAW2CKX1_9ROSI</name>
<accession>A0AAW2CKX1</accession>
<dbReference type="Proteomes" id="UP001459277">
    <property type="component" value="Unassembled WGS sequence"/>
</dbReference>
<dbReference type="AlphaFoldDB" id="A0AAW2CKX1"/>
<comment type="caution">
    <text evidence="1">The sequence shown here is derived from an EMBL/GenBank/DDBJ whole genome shotgun (WGS) entry which is preliminary data.</text>
</comment>
<reference evidence="1 2" key="1">
    <citation type="submission" date="2024-01" db="EMBL/GenBank/DDBJ databases">
        <title>A telomere-to-telomere, gap-free genome of sweet tea (Lithocarpus litseifolius).</title>
        <authorList>
            <person name="Zhou J."/>
        </authorList>
    </citation>
    <scope>NUCLEOTIDE SEQUENCE [LARGE SCALE GENOMIC DNA]</scope>
    <source>
        <strain evidence="1">Zhou-2022a</strain>
        <tissue evidence="1">Leaf</tissue>
    </source>
</reference>
<evidence type="ECO:0000313" key="2">
    <source>
        <dbReference type="Proteomes" id="UP001459277"/>
    </source>
</evidence>
<organism evidence="1 2">
    <name type="scientific">Lithocarpus litseifolius</name>
    <dbReference type="NCBI Taxonomy" id="425828"/>
    <lineage>
        <taxon>Eukaryota</taxon>
        <taxon>Viridiplantae</taxon>
        <taxon>Streptophyta</taxon>
        <taxon>Embryophyta</taxon>
        <taxon>Tracheophyta</taxon>
        <taxon>Spermatophyta</taxon>
        <taxon>Magnoliopsida</taxon>
        <taxon>eudicotyledons</taxon>
        <taxon>Gunneridae</taxon>
        <taxon>Pentapetalae</taxon>
        <taxon>rosids</taxon>
        <taxon>fabids</taxon>
        <taxon>Fagales</taxon>
        <taxon>Fagaceae</taxon>
        <taxon>Lithocarpus</taxon>
    </lineage>
</organism>
<dbReference type="EMBL" id="JAZDWU010000006">
    <property type="protein sequence ID" value="KAK9998814.1"/>
    <property type="molecule type" value="Genomic_DNA"/>
</dbReference>
<sequence>MCFHSCSDNIFSSVMGGPNELVRLEVPGVLTCHHREKGLLEGGLDPQIAAYITDAGLDGLLQVPNIDLDHALITVLVERCTNWGNLCAELLGHRPPDKVVGASENTAMLCGPRPELVHRVVKNMLKINTGATAENVDILLYYVLLHN</sequence>
<proteinExistence type="predicted"/>